<evidence type="ECO:0000313" key="2">
    <source>
        <dbReference type="EMBL" id="KAE8246969.1"/>
    </source>
</evidence>
<feature type="region of interest" description="Disordered" evidence="1">
    <location>
        <begin position="425"/>
        <end position="473"/>
    </location>
</feature>
<gene>
    <name evidence="2" type="ORF">A4X06_0g4790</name>
</gene>
<evidence type="ECO:0000313" key="3">
    <source>
        <dbReference type="Proteomes" id="UP000077684"/>
    </source>
</evidence>
<dbReference type="AlphaFoldDB" id="A0A8X7SWH5"/>
<reference evidence="2" key="1">
    <citation type="submission" date="2016-04" db="EMBL/GenBank/DDBJ databases">
        <authorList>
            <person name="Nguyen H.D."/>
            <person name="Samba Siva P."/>
            <person name="Cullis J."/>
            <person name="Levesque C.A."/>
            <person name="Hambleton S."/>
        </authorList>
    </citation>
    <scope>NUCLEOTIDE SEQUENCE</scope>
    <source>
        <strain evidence="2">DAOMC 236426</strain>
    </source>
</reference>
<evidence type="ECO:0000256" key="1">
    <source>
        <dbReference type="SAM" id="MobiDB-lite"/>
    </source>
</evidence>
<organism evidence="2 3">
    <name type="scientific">Tilletia controversa</name>
    <name type="common">dwarf bunt fungus</name>
    <dbReference type="NCBI Taxonomy" id="13291"/>
    <lineage>
        <taxon>Eukaryota</taxon>
        <taxon>Fungi</taxon>
        <taxon>Dikarya</taxon>
        <taxon>Basidiomycota</taxon>
        <taxon>Ustilaginomycotina</taxon>
        <taxon>Exobasidiomycetes</taxon>
        <taxon>Tilletiales</taxon>
        <taxon>Tilletiaceae</taxon>
        <taxon>Tilletia</taxon>
    </lineage>
</organism>
<name>A0A8X7SWH5_9BASI</name>
<dbReference type="Proteomes" id="UP000077684">
    <property type="component" value="Unassembled WGS sequence"/>
</dbReference>
<protein>
    <submittedName>
        <fullName evidence="2">Uncharacterized protein</fullName>
    </submittedName>
</protein>
<keyword evidence="3" id="KW-1185">Reference proteome</keyword>
<feature type="compositionally biased region" description="Low complexity" evidence="1">
    <location>
        <begin position="438"/>
        <end position="454"/>
    </location>
</feature>
<feature type="compositionally biased region" description="Low complexity" evidence="1">
    <location>
        <begin position="463"/>
        <end position="472"/>
    </location>
</feature>
<feature type="region of interest" description="Disordered" evidence="1">
    <location>
        <begin position="171"/>
        <end position="243"/>
    </location>
</feature>
<comment type="caution">
    <text evidence="2">The sequence shown here is derived from an EMBL/GenBank/DDBJ whole genome shotgun (WGS) entry which is preliminary data.</text>
</comment>
<feature type="compositionally biased region" description="Polar residues" evidence="1">
    <location>
        <begin position="213"/>
        <end position="223"/>
    </location>
</feature>
<feature type="compositionally biased region" description="Low complexity" evidence="1">
    <location>
        <begin position="183"/>
        <end position="209"/>
    </location>
</feature>
<feature type="compositionally biased region" description="Basic and acidic residues" evidence="1">
    <location>
        <begin position="513"/>
        <end position="522"/>
    </location>
</feature>
<feature type="region of interest" description="Disordered" evidence="1">
    <location>
        <begin position="501"/>
        <end position="532"/>
    </location>
</feature>
<sequence length="532" mass="56788">MVHVFPVEDINNLEIRDKVGFVRIESLGRLAFGDAGHVALKGWWRDEPPSRGTLVTGIFLVATPSTGVELTYDRSQVAVAPGDPEEEEQYLDKHFSNLPMQIHAFGLVTSATASSFTIKGQTFVIEEKKKFEVTFLVDGTDTGFDIPKVGSYAGALGTVTSTTNGLTARLDRLQDNVPHKRAGSVSSRSSSSSGKKWSSAWKAGSPSKAVAGNGTSAEKSTVATVGGAKEETKVGTASKGSALSSRNSFNISTHRFMVLDVKTVDAAPMVLGIYTMTVQVGIDNDGLVFEAINGRIELRPGTLGSDTYMEEQLCSLPWRVRVAGRVTASKDRTFTMESCVDIVGQQTIVVSRWLVPDGKKSKRWANYKPVDVNDFISARGAVQTLHNDDEGYILTVAMEELQNSVRDGGQSEVLSSGASSSKASKKIWMAPSKSVQATSTSTSEGSTSNLGSSGRFKTTAQASSSGSVSVRSRVGDAATITAESPFDGVLTEGAFAEVMSARNRRQAEDDEGEARKRVRFSEGAEADDASTT</sequence>
<proteinExistence type="predicted"/>
<reference evidence="2" key="2">
    <citation type="journal article" date="2019" name="IMA Fungus">
        <title>Genome sequencing and comparison of five Tilletia species to identify candidate genes for the detection of regulated species infecting wheat.</title>
        <authorList>
            <person name="Nguyen H.D.T."/>
            <person name="Sultana T."/>
            <person name="Kesanakurti P."/>
            <person name="Hambleton S."/>
        </authorList>
    </citation>
    <scope>NUCLEOTIDE SEQUENCE</scope>
    <source>
        <strain evidence="2">DAOMC 236426</strain>
    </source>
</reference>
<accession>A0A8X7SWH5</accession>
<dbReference type="EMBL" id="LWDE02000534">
    <property type="protein sequence ID" value="KAE8246969.1"/>
    <property type="molecule type" value="Genomic_DNA"/>
</dbReference>